<organism evidence="1 2">
    <name type="scientific">Candidatus Erysipelatoclostridium merdavium</name>
    <dbReference type="NCBI Taxonomy" id="2838566"/>
    <lineage>
        <taxon>Bacteria</taxon>
        <taxon>Bacillati</taxon>
        <taxon>Bacillota</taxon>
        <taxon>Erysipelotrichia</taxon>
        <taxon>Erysipelotrichales</taxon>
        <taxon>Erysipelotrichales incertae sedis</taxon>
    </lineage>
</organism>
<protein>
    <submittedName>
        <fullName evidence="1">Uncharacterized protein</fullName>
    </submittedName>
</protein>
<evidence type="ECO:0000313" key="2">
    <source>
        <dbReference type="Proteomes" id="UP000886724"/>
    </source>
</evidence>
<reference evidence="1" key="1">
    <citation type="journal article" date="2021" name="PeerJ">
        <title>Extensive microbial diversity within the chicken gut microbiome revealed by metagenomics and culture.</title>
        <authorList>
            <person name="Gilroy R."/>
            <person name="Ravi A."/>
            <person name="Getino M."/>
            <person name="Pursley I."/>
            <person name="Horton D.L."/>
            <person name="Alikhan N.F."/>
            <person name="Baker D."/>
            <person name="Gharbi K."/>
            <person name="Hall N."/>
            <person name="Watson M."/>
            <person name="Adriaenssens E.M."/>
            <person name="Foster-Nyarko E."/>
            <person name="Jarju S."/>
            <person name="Secka A."/>
            <person name="Antonio M."/>
            <person name="Oren A."/>
            <person name="Chaudhuri R.R."/>
            <person name="La Ragione R."/>
            <person name="Hildebrand F."/>
            <person name="Pallen M.J."/>
        </authorList>
    </citation>
    <scope>NUCLEOTIDE SEQUENCE</scope>
    <source>
        <strain evidence="1">ChiGjej1B1-14440</strain>
    </source>
</reference>
<accession>A0A9D1XLJ7</accession>
<reference evidence="1" key="2">
    <citation type="submission" date="2021-04" db="EMBL/GenBank/DDBJ databases">
        <authorList>
            <person name="Gilroy R."/>
        </authorList>
    </citation>
    <scope>NUCLEOTIDE SEQUENCE</scope>
    <source>
        <strain evidence="1">ChiGjej1B1-14440</strain>
    </source>
</reference>
<comment type="caution">
    <text evidence="1">The sequence shown here is derived from an EMBL/GenBank/DDBJ whole genome shotgun (WGS) entry which is preliminary data.</text>
</comment>
<dbReference type="Proteomes" id="UP000886724">
    <property type="component" value="Unassembled WGS sequence"/>
</dbReference>
<feature type="non-terminal residue" evidence="1">
    <location>
        <position position="1"/>
    </location>
</feature>
<proteinExistence type="predicted"/>
<gene>
    <name evidence="1" type="ORF">H9980_07265</name>
</gene>
<name>A0A9D1XLJ7_9FIRM</name>
<evidence type="ECO:0000313" key="1">
    <source>
        <dbReference type="EMBL" id="HIX81753.1"/>
    </source>
</evidence>
<dbReference type="EMBL" id="DXET01000159">
    <property type="protein sequence ID" value="HIX81753.1"/>
    <property type="molecule type" value="Genomic_DNA"/>
</dbReference>
<sequence length="108" mass="13191">KKMDQYSREIELLAKNKIEDIDQLNSYQQQKQDELNDLLKQRQGCYYQRQRAKTMDEKEEWSARAKLFTPEIKKLRLQIKACENIRNRSFDKDIERIAQKKIKQRDAR</sequence>
<dbReference type="AlphaFoldDB" id="A0A9D1XLJ7"/>